<feature type="transmembrane region" description="Helical" evidence="1">
    <location>
        <begin position="179"/>
        <end position="199"/>
    </location>
</feature>
<keyword evidence="1" id="KW-0812">Transmembrane</keyword>
<feature type="transmembrane region" description="Helical" evidence="1">
    <location>
        <begin position="60"/>
        <end position="84"/>
    </location>
</feature>
<organism evidence="2 3">
    <name type="scientific">Nonlabens ulvanivorans</name>
    <name type="common">Persicivirga ulvanivorans</name>
    <dbReference type="NCBI Taxonomy" id="906888"/>
    <lineage>
        <taxon>Bacteria</taxon>
        <taxon>Pseudomonadati</taxon>
        <taxon>Bacteroidota</taxon>
        <taxon>Flavobacteriia</taxon>
        <taxon>Flavobacteriales</taxon>
        <taxon>Flavobacteriaceae</taxon>
        <taxon>Nonlabens</taxon>
    </lineage>
</organism>
<feature type="transmembrane region" description="Helical" evidence="1">
    <location>
        <begin position="20"/>
        <end position="40"/>
    </location>
</feature>
<dbReference type="AlphaFoldDB" id="A0A090QCF4"/>
<gene>
    <name evidence="2" type="ORF">JCM19314_1082</name>
</gene>
<dbReference type="GO" id="GO:0005886">
    <property type="term" value="C:plasma membrane"/>
    <property type="evidence" value="ECO:0007669"/>
    <property type="project" value="UniProtKB-SubCell"/>
</dbReference>
<evidence type="ECO:0008006" key="4">
    <source>
        <dbReference type="Google" id="ProtNLM"/>
    </source>
</evidence>
<keyword evidence="1" id="KW-1133">Transmembrane helix</keyword>
<comment type="caution">
    <text evidence="2">The sequence shown here is derived from an EMBL/GenBank/DDBJ whole genome shotgun (WGS) entry which is preliminary data.</text>
</comment>
<proteinExistence type="predicted"/>
<dbReference type="Proteomes" id="UP000029226">
    <property type="component" value="Unassembled WGS sequence"/>
</dbReference>
<accession>A0A090QCF4</accession>
<sequence>MKRLLDIEFHKFKYSKSSKVLTIIYLVIVILLMFTGLIQVNINGFKGSLSDLGIFNFPYIWHLSTYMVSFLKIFIAIVIVSLTANEYSNRTLKQNLIDGLSKKELILSKLYLAITLALLTTMIVFTASLILGLFHSDYLEIGIIFSKMEYLPAFFISHLMFFCFCLFAGVLVKRSAFALGLIGVWWIFELVIRALSSFIDFKYDVDTWNIIQHILPLESASLLIKEPFTKISIVQGGIEQLTQGQYIKDYGVNLINVVTSMAWSFLFIFWSYKILKRRDL</sequence>
<dbReference type="Pfam" id="PF12730">
    <property type="entry name" value="ABC2_membrane_4"/>
    <property type="match status" value="1"/>
</dbReference>
<dbReference type="EMBL" id="BBMM01000003">
    <property type="protein sequence ID" value="GAK99897.1"/>
    <property type="molecule type" value="Genomic_DNA"/>
</dbReference>
<keyword evidence="1" id="KW-0472">Membrane</keyword>
<feature type="transmembrane region" description="Helical" evidence="1">
    <location>
        <begin position="154"/>
        <end position="172"/>
    </location>
</feature>
<feature type="transmembrane region" description="Helical" evidence="1">
    <location>
        <begin position="110"/>
        <end position="134"/>
    </location>
</feature>
<evidence type="ECO:0000313" key="2">
    <source>
        <dbReference type="EMBL" id="GAK99897.1"/>
    </source>
</evidence>
<dbReference type="PANTHER" id="PTHR37305:SF1">
    <property type="entry name" value="MEMBRANE PROTEIN"/>
    <property type="match status" value="1"/>
</dbReference>
<feature type="transmembrane region" description="Helical" evidence="1">
    <location>
        <begin position="250"/>
        <end position="272"/>
    </location>
</feature>
<reference evidence="2 3" key="1">
    <citation type="journal article" date="2014" name="Genome Announc.">
        <title>Draft Genome Sequences of Marine Flavobacterium Nonlabens Strains NR17, NR24, NR27, NR32, NR33, and Ara13.</title>
        <authorList>
            <person name="Nakanishi M."/>
            <person name="Meirelles P."/>
            <person name="Suzuki R."/>
            <person name="Takatani N."/>
            <person name="Mino S."/>
            <person name="Suda W."/>
            <person name="Oshima K."/>
            <person name="Hattori M."/>
            <person name="Ohkuma M."/>
            <person name="Hosokawa M."/>
            <person name="Miyashita K."/>
            <person name="Thompson F.L."/>
            <person name="Niwa A."/>
            <person name="Sawabe T."/>
            <person name="Sawabe T."/>
        </authorList>
    </citation>
    <scope>NUCLEOTIDE SEQUENCE [LARGE SCALE GENOMIC DNA]</scope>
    <source>
        <strain evidence="3">JCM19314</strain>
    </source>
</reference>
<evidence type="ECO:0000313" key="3">
    <source>
        <dbReference type="Proteomes" id="UP000029226"/>
    </source>
</evidence>
<name>A0A090QCF4_NONUL</name>
<dbReference type="GO" id="GO:0140359">
    <property type="term" value="F:ABC-type transporter activity"/>
    <property type="evidence" value="ECO:0007669"/>
    <property type="project" value="InterPro"/>
</dbReference>
<protein>
    <recommendedName>
        <fullName evidence="4">Excinuclease ABC subunit B</fullName>
    </recommendedName>
</protein>
<dbReference type="PANTHER" id="PTHR37305">
    <property type="entry name" value="INTEGRAL MEMBRANE PROTEIN-RELATED"/>
    <property type="match status" value="1"/>
</dbReference>
<evidence type="ECO:0000256" key="1">
    <source>
        <dbReference type="SAM" id="Phobius"/>
    </source>
</evidence>